<dbReference type="Proteomes" id="UP000324678">
    <property type="component" value="Chromosome"/>
</dbReference>
<feature type="region of interest" description="Disordered" evidence="1">
    <location>
        <begin position="284"/>
        <end position="308"/>
    </location>
</feature>
<dbReference type="EMBL" id="CP043505">
    <property type="protein sequence ID" value="QEO13046.1"/>
    <property type="molecule type" value="Genomic_DNA"/>
</dbReference>
<evidence type="ECO:0000256" key="2">
    <source>
        <dbReference type="SAM" id="Phobius"/>
    </source>
</evidence>
<keyword evidence="2" id="KW-0472">Membrane</keyword>
<sequence length="516" mass="53050">MMGDRHDEPDDAQSIAGYRVLRRAATGERAVLYLATAGAGGGAAGSGPDDGFTPSADDPPQLVMLRVYPAATDPERLAVDVEAMSGDPGSAYPHLLDVATLADGQVCLIVERLSGPSLAAILRDRTLSAGEAVTVLAPIAAELGRLARRGLAPTRLGTADVVFDGAGRPRLLGTGALARIAGDAVEPTTRIERQRESHAAFAALVGEVAQASRPTAPIDGVRALIESRLAARPFVPDPEAFERALFNAAAPSPVAGHWDGGVVRRSVAPPPSAVLLRPARALVPPADEGSHAEAEAPDGGGPLGGLARLTGDLLAVPRSDDRRSQRRVAATGSIGTRVRDAIRRRRAPLVFATLIGGAALVLALTVVPPNGRAADSNANASDESTEAGSTVVGSEAHDLGASPTPGPKPVLRDDPAAAVAELLQDRAGCLADLDLACLETVDQPGSALVAADRDAILGAREGGSVAIEAFDLDHVTVLGSMGAAWLVQVPYPDDREPASVLAMSTEAGWRLREIFD</sequence>
<dbReference type="AlphaFoldDB" id="A0A5C1YAS8"/>
<evidence type="ECO:0000256" key="1">
    <source>
        <dbReference type="SAM" id="MobiDB-lite"/>
    </source>
</evidence>
<reference evidence="3 4" key="1">
    <citation type="submission" date="2019-09" db="EMBL/GenBank/DDBJ databases">
        <title>Genome sequencing of strain KACC 19306.</title>
        <authorList>
            <person name="Heo J."/>
            <person name="Kim S.-J."/>
            <person name="Kim J.-S."/>
            <person name="Hong S.-B."/>
            <person name="Kwon S.-W."/>
        </authorList>
    </citation>
    <scope>NUCLEOTIDE SEQUENCE [LARGE SCALE GENOMIC DNA]</scope>
    <source>
        <strain evidence="3 4">KACC 19306</strain>
    </source>
</reference>
<dbReference type="RefSeq" id="WP_149159071.1">
    <property type="nucleotide sequence ID" value="NZ_CP043505.1"/>
</dbReference>
<dbReference type="OrthoDB" id="5125808at2"/>
<keyword evidence="4" id="KW-1185">Reference proteome</keyword>
<keyword evidence="2" id="KW-1133">Transmembrane helix</keyword>
<organism evidence="3 4">
    <name type="scientific">Agromyces intestinalis</name>
    <dbReference type="NCBI Taxonomy" id="2592652"/>
    <lineage>
        <taxon>Bacteria</taxon>
        <taxon>Bacillati</taxon>
        <taxon>Actinomycetota</taxon>
        <taxon>Actinomycetes</taxon>
        <taxon>Micrococcales</taxon>
        <taxon>Microbacteriaceae</taxon>
        <taxon>Agromyces</taxon>
    </lineage>
</organism>
<feature type="transmembrane region" description="Helical" evidence="2">
    <location>
        <begin position="347"/>
        <end position="367"/>
    </location>
</feature>
<dbReference type="KEGG" id="ail:FLP10_00390"/>
<evidence type="ECO:0008006" key="5">
    <source>
        <dbReference type="Google" id="ProtNLM"/>
    </source>
</evidence>
<keyword evidence="2" id="KW-0812">Transmembrane</keyword>
<evidence type="ECO:0000313" key="3">
    <source>
        <dbReference type="EMBL" id="QEO13046.1"/>
    </source>
</evidence>
<accession>A0A5C1YAS8</accession>
<protein>
    <recommendedName>
        <fullName evidence="5">Protein kinase domain-containing protein</fullName>
    </recommendedName>
</protein>
<evidence type="ECO:0000313" key="4">
    <source>
        <dbReference type="Proteomes" id="UP000324678"/>
    </source>
</evidence>
<proteinExistence type="predicted"/>
<feature type="region of interest" description="Disordered" evidence="1">
    <location>
        <begin position="374"/>
        <end position="410"/>
    </location>
</feature>
<name>A0A5C1YAS8_9MICO</name>
<gene>
    <name evidence="3" type="ORF">FLP10_00390</name>
</gene>